<dbReference type="InterPro" id="IPR037066">
    <property type="entry name" value="Plug_dom_sf"/>
</dbReference>
<feature type="compositionally biased region" description="Low complexity" evidence="5">
    <location>
        <begin position="62"/>
        <end position="75"/>
    </location>
</feature>
<keyword evidence="6" id="KW-0732">Signal</keyword>
<evidence type="ECO:0000259" key="8">
    <source>
        <dbReference type="Pfam" id="PF07715"/>
    </source>
</evidence>
<dbReference type="Gene3D" id="2.40.170.20">
    <property type="entry name" value="TonB-dependent receptor, beta-barrel domain"/>
    <property type="match status" value="1"/>
</dbReference>
<dbReference type="Pfam" id="PF07715">
    <property type="entry name" value="Plug"/>
    <property type="match status" value="1"/>
</dbReference>
<dbReference type="GO" id="GO:0009279">
    <property type="term" value="C:cell outer membrane"/>
    <property type="evidence" value="ECO:0007669"/>
    <property type="project" value="UniProtKB-SubCell"/>
</dbReference>
<dbReference type="EMBL" id="VIKR01000002">
    <property type="protein sequence ID" value="TQV75037.1"/>
    <property type="molecule type" value="Genomic_DNA"/>
</dbReference>
<accession>A0A545TCU6</accession>
<feature type="chain" id="PRO_5021879496" evidence="6">
    <location>
        <begin position="30"/>
        <end position="1002"/>
    </location>
</feature>
<dbReference type="Pfam" id="PF00593">
    <property type="entry name" value="TonB_dep_Rec_b-barrel"/>
    <property type="match status" value="1"/>
</dbReference>
<dbReference type="RefSeq" id="WP_142941655.1">
    <property type="nucleotide sequence ID" value="NZ_VIKR01000002.1"/>
</dbReference>
<dbReference type="AlphaFoldDB" id="A0A545TCU6"/>
<comment type="caution">
    <text evidence="9">The sequence shown here is derived from an EMBL/GenBank/DDBJ whole genome shotgun (WGS) entry which is preliminary data.</text>
</comment>
<feature type="domain" description="TonB-dependent receptor-like beta-barrel" evidence="7">
    <location>
        <begin position="476"/>
        <end position="969"/>
    </location>
</feature>
<keyword evidence="9" id="KW-0675">Receptor</keyword>
<dbReference type="PANTHER" id="PTHR40980:SF3">
    <property type="entry name" value="TONB-DEPENDENT RECEPTOR-LIKE BETA-BARREL DOMAIN-CONTAINING PROTEIN"/>
    <property type="match status" value="1"/>
</dbReference>
<keyword evidence="4" id="KW-0798">TonB box</keyword>
<dbReference type="NCBIfam" id="TIGR01782">
    <property type="entry name" value="TonB-Xanth-Caul"/>
    <property type="match status" value="1"/>
</dbReference>
<evidence type="ECO:0000313" key="10">
    <source>
        <dbReference type="Proteomes" id="UP000317839"/>
    </source>
</evidence>
<feature type="compositionally biased region" description="Low complexity" evidence="5">
    <location>
        <begin position="29"/>
        <end position="39"/>
    </location>
</feature>
<comment type="subcellular location">
    <subcellularLocation>
        <location evidence="1 4">Cell outer membrane</location>
    </subcellularLocation>
</comment>
<protein>
    <submittedName>
        <fullName evidence="9">TonB-dependent receptor</fullName>
    </submittedName>
</protein>
<keyword evidence="3" id="KW-0998">Cell outer membrane</keyword>
<dbReference type="OrthoDB" id="8727862at2"/>
<dbReference type="InterPro" id="IPR000531">
    <property type="entry name" value="Beta-barrel_TonB"/>
</dbReference>
<feature type="region of interest" description="Disordered" evidence="5">
    <location>
        <begin position="29"/>
        <end position="85"/>
    </location>
</feature>
<evidence type="ECO:0000256" key="4">
    <source>
        <dbReference type="RuleBase" id="RU003357"/>
    </source>
</evidence>
<gene>
    <name evidence="9" type="ORF">FLL45_08840</name>
</gene>
<evidence type="ECO:0000313" key="9">
    <source>
        <dbReference type="EMBL" id="TQV75037.1"/>
    </source>
</evidence>
<evidence type="ECO:0000256" key="3">
    <source>
        <dbReference type="ARBA" id="ARBA00023237"/>
    </source>
</evidence>
<evidence type="ECO:0000256" key="1">
    <source>
        <dbReference type="ARBA" id="ARBA00004442"/>
    </source>
</evidence>
<feature type="signal peptide" evidence="6">
    <location>
        <begin position="1"/>
        <end position="29"/>
    </location>
</feature>
<evidence type="ECO:0000256" key="6">
    <source>
        <dbReference type="SAM" id="SignalP"/>
    </source>
</evidence>
<dbReference type="PANTHER" id="PTHR40980">
    <property type="entry name" value="PLUG DOMAIN-CONTAINING PROTEIN"/>
    <property type="match status" value="1"/>
</dbReference>
<keyword evidence="10" id="KW-1185">Reference proteome</keyword>
<proteinExistence type="inferred from homology"/>
<comment type="similarity">
    <text evidence="4">Belongs to the TonB-dependent receptor family.</text>
</comment>
<dbReference type="InterPro" id="IPR012910">
    <property type="entry name" value="Plug_dom"/>
</dbReference>
<dbReference type="SUPFAM" id="SSF56935">
    <property type="entry name" value="Porins"/>
    <property type="match status" value="1"/>
</dbReference>
<dbReference type="Gene3D" id="2.170.130.10">
    <property type="entry name" value="TonB-dependent receptor, plug domain"/>
    <property type="match status" value="1"/>
</dbReference>
<sequence>MAIFKPSLLTLALTTAGLTMGGISLPTHAQEAQAQEQAQSNLAESKQAEPKQADPTASQQDSETSTSVSAETTQTNAAQEDEEGNKMIITGFRGSLLRSVDEKRVADTVSEHLSADDLGALPDISIADALTRLPGIAAVRTGGQAAEINIRGLSGVFVHTTLNGREQVSTSGTRSVEFDQYPSELISSAAIYKSQKASLIEGGVAGTVELRTASPLSMRNQHTFNASVRGMFNDRSDEVYDSKSSGDRFSFSYQGKFADDTLGFSVGYARLFQPNVATQFIGLAYNATQDVDGIANDTGGPDNCPECEYISEGFEMQHRGGEETRNGYVGVIEWAPNDTFRLKADAFISDFDSEAFARGFRVKFDGSTADILNPVVFNNAVIGGTINRNNNNTRVEIVNDDNTDYDRVENYGVNAEWILTDQFTLTGDISYSTASSNFRNGLLWSLVSEDTSADPLVLDENVSIAYQLNGLNLPNIGFNQNFTDLNRVALSKYGIYPFENDDTLKAIRFDGKYDLIDNDIFSSFEFGMRYSERQYSADRSVFEYGQDNLFLTSEPPLRLTNDMVTVVDWSGDFAYFPSYLAIDYDAALNAWFPNGVPQPAQTWGVNSQGEIDYSTSWSILESGDVWEDVTAAYFMANIDAEWGDVPITGNFGVRVIESQQYATFIEDVGGSLEQGAQNITDETGLVSSRYASRVVGTTYTDTLPQLNLNFKITDDSQIRFAAARVMSRPDINRLAANASSNIADDGEFSASSRNSPFLMPFMADQYDISYEHYFDKSDGAFVVALFYKDIKSFVQNFDLFEFDFAGNGFNVPTYVPGTEPGNEDSLPPVLVTNGTYSTAVNNAEGGYFRGLELSYTEIYSGLPGIWSGLGVSASYAYTDSSVSLITDLAGTSYEQTFPGLSEHVLNASVFLNYDQFETRVAIRNRSDFVSEQVAVNTQQAFFDSETVIDYQASYDINDNSRVVFQVNNLTDQPTKSYFGTQAQTGTIQYFGRQYFLGLSYQL</sequence>
<evidence type="ECO:0000259" key="7">
    <source>
        <dbReference type="Pfam" id="PF00593"/>
    </source>
</evidence>
<evidence type="ECO:0000256" key="5">
    <source>
        <dbReference type="SAM" id="MobiDB-lite"/>
    </source>
</evidence>
<organism evidence="9 10">
    <name type="scientific">Aliikangiella marina</name>
    <dbReference type="NCBI Taxonomy" id="1712262"/>
    <lineage>
        <taxon>Bacteria</taxon>
        <taxon>Pseudomonadati</taxon>
        <taxon>Pseudomonadota</taxon>
        <taxon>Gammaproteobacteria</taxon>
        <taxon>Oceanospirillales</taxon>
        <taxon>Pleioneaceae</taxon>
        <taxon>Aliikangiella</taxon>
    </lineage>
</organism>
<reference evidence="9 10" key="1">
    <citation type="submission" date="2019-06" db="EMBL/GenBank/DDBJ databases">
        <title>Draft genome of Aliikangiella marina GYP-15.</title>
        <authorList>
            <person name="Wang G."/>
        </authorList>
    </citation>
    <scope>NUCLEOTIDE SEQUENCE [LARGE SCALE GENOMIC DNA]</scope>
    <source>
        <strain evidence="9 10">GYP-15</strain>
    </source>
</reference>
<name>A0A545TCU6_9GAMM</name>
<evidence type="ECO:0000256" key="2">
    <source>
        <dbReference type="ARBA" id="ARBA00023136"/>
    </source>
</evidence>
<dbReference type="InterPro" id="IPR036942">
    <property type="entry name" value="Beta-barrel_TonB_sf"/>
</dbReference>
<keyword evidence="2 4" id="KW-0472">Membrane</keyword>
<dbReference type="InterPro" id="IPR010104">
    <property type="entry name" value="TonB_rcpt_bac"/>
</dbReference>
<feature type="domain" description="TonB-dependent receptor plug" evidence="8">
    <location>
        <begin position="110"/>
        <end position="206"/>
    </location>
</feature>
<dbReference type="Proteomes" id="UP000317839">
    <property type="component" value="Unassembled WGS sequence"/>
</dbReference>